<comment type="caution">
    <text evidence="3">The sequence shown here is derived from an EMBL/GenBank/DDBJ whole genome shotgun (WGS) entry which is preliminary data.</text>
</comment>
<dbReference type="PANTHER" id="PTHR23409:SF18">
    <property type="entry name" value="RIBONUCLEOSIDE-DIPHOSPHATE REDUCTASE SUBUNIT M2"/>
    <property type="match status" value="1"/>
</dbReference>
<dbReference type="Proteomes" id="UP001362999">
    <property type="component" value="Unassembled WGS sequence"/>
</dbReference>
<dbReference type="InterPro" id="IPR000358">
    <property type="entry name" value="RNR_small_fam"/>
</dbReference>
<proteinExistence type="inferred from homology"/>
<dbReference type="EMBL" id="JAWWNJ010000037">
    <property type="protein sequence ID" value="KAK7022623.1"/>
    <property type="molecule type" value="Genomic_DNA"/>
</dbReference>
<comment type="similarity">
    <text evidence="1">Belongs to the ribonucleoside diphosphate reductase small chain family.</text>
</comment>
<dbReference type="SUPFAM" id="SSF47240">
    <property type="entry name" value="Ferritin-like"/>
    <property type="match status" value="1"/>
</dbReference>
<evidence type="ECO:0000256" key="2">
    <source>
        <dbReference type="SAM" id="MobiDB-lite"/>
    </source>
</evidence>
<gene>
    <name evidence="3" type="ORF">R3P38DRAFT_3317720</name>
</gene>
<evidence type="ECO:0000313" key="4">
    <source>
        <dbReference type="Proteomes" id="UP001362999"/>
    </source>
</evidence>
<feature type="compositionally biased region" description="Basic and acidic residues" evidence="2">
    <location>
        <begin position="46"/>
        <end position="74"/>
    </location>
</feature>
<dbReference type="GO" id="GO:0009263">
    <property type="term" value="P:deoxyribonucleotide biosynthetic process"/>
    <property type="evidence" value="ECO:0007669"/>
    <property type="project" value="InterPro"/>
</dbReference>
<accession>A0AAW0BAR5</accession>
<dbReference type="InterPro" id="IPR012348">
    <property type="entry name" value="RNR-like"/>
</dbReference>
<sequence>MTPDEQLLASWLLTKPGLTYRTTVEAMNKERPSWIVSEKPTIANASERDPDRRRNSINSRDRRDEVRQHEVEFHRQSKEQAAQWLVAEHDFHKPMLTPTLERLVLFPITHPEVWAMYKKAQASFWTAEEIDLSKDIPQWKRLTDAERDFVCFVLAFFAASDGIVNENLVNRFSTEVQWAEARCFYGFQIMTENVHAETYSLLIDAYVEDPDRKTHLFRAIEGVPAIREKALWALKWIEDKASSFGQRLVAFAAVEGIFFSASFASIFWLKKRGLMPGLTFSNELISRDEGLHTDFACLLFRMLTYKPDPAVVRDIVREAVEIEKGFVRDSLPVALVGMNAASMCQYVEFVGDRLLRSLTGCTIFNVGNPFDFMELISLEGKTNFFERRVGEYAKAHIGTADSGEGKSSRVFTMEADF</sequence>
<dbReference type="Pfam" id="PF00268">
    <property type="entry name" value="Ribonuc_red_sm"/>
    <property type="match status" value="1"/>
</dbReference>
<dbReference type="InterPro" id="IPR033909">
    <property type="entry name" value="RNR_small"/>
</dbReference>
<dbReference type="InterPro" id="IPR009078">
    <property type="entry name" value="Ferritin-like_SF"/>
</dbReference>
<reference evidence="3 4" key="1">
    <citation type="journal article" date="2024" name="J Genomics">
        <title>Draft genome sequencing and assembly of Favolaschia claudopus CIRM-BRFM 2984 isolated from oak limbs.</title>
        <authorList>
            <person name="Navarro D."/>
            <person name="Drula E."/>
            <person name="Chaduli D."/>
            <person name="Cazenave R."/>
            <person name="Ahrendt S."/>
            <person name="Wang J."/>
            <person name="Lipzen A."/>
            <person name="Daum C."/>
            <person name="Barry K."/>
            <person name="Grigoriev I.V."/>
            <person name="Favel A."/>
            <person name="Rosso M.N."/>
            <person name="Martin F."/>
        </authorList>
    </citation>
    <scope>NUCLEOTIDE SEQUENCE [LARGE SCALE GENOMIC DNA]</scope>
    <source>
        <strain evidence="3 4">CIRM-BRFM 2984</strain>
    </source>
</reference>
<organism evidence="3 4">
    <name type="scientific">Favolaschia claudopus</name>
    <dbReference type="NCBI Taxonomy" id="2862362"/>
    <lineage>
        <taxon>Eukaryota</taxon>
        <taxon>Fungi</taxon>
        <taxon>Dikarya</taxon>
        <taxon>Basidiomycota</taxon>
        <taxon>Agaricomycotina</taxon>
        <taxon>Agaricomycetes</taxon>
        <taxon>Agaricomycetidae</taxon>
        <taxon>Agaricales</taxon>
        <taxon>Marasmiineae</taxon>
        <taxon>Mycenaceae</taxon>
        <taxon>Favolaschia</taxon>
    </lineage>
</organism>
<dbReference type="Gene3D" id="1.10.620.20">
    <property type="entry name" value="Ribonucleotide Reductase, subunit A"/>
    <property type="match status" value="1"/>
</dbReference>
<keyword evidence="4" id="KW-1185">Reference proteome</keyword>
<dbReference type="AlphaFoldDB" id="A0AAW0BAR5"/>
<feature type="region of interest" description="Disordered" evidence="2">
    <location>
        <begin position="35"/>
        <end position="74"/>
    </location>
</feature>
<evidence type="ECO:0000313" key="3">
    <source>
        <dbReference type="EMBL" id="KAK7022623.1"/>
    </source>
</evidence>
<dbReference type="GO" id="GO:0016491">
    <property type="term" value="F:oxidoreductase activity"/>
    <property type="evidence" value="ECO:0007669"/>
    <property type="project" value="InterPro"/>
</dbReference>
<dbReference type="PANTHER" id="PTHR23409">
    <property type="entry name" value="RIBONUCLEOSIDE-DIPHOSPHATE REDUCTASE SMALL CHAIN"/>
    <property type="match status" value="1"/>
</dbReference>
<dbReference type="CDD" id="cd01049">
    <property type="entry name" value="RNRR2"/>
    <property type="match status" value="1"/>
</dbReference>
<name>A0AAW0BAR5_9AGAR</name>
<protein>
    <submittedName>
        <fullName evidence="3">Ribonucleoside-diphosphate reductase small chain</fullName>
    </submittedName>
</protein>
<evidence type="ECO:0000256" key="1">
    <source>
        <dbReference type="ARBA" id="ARBA00009303"/>
    </source>
</evidence>